<dbReference type="Proteomes" id="UP001165079">
    <property type="component" value="Unassembled WGS sequence"/>
</dbReference>
<keyword evidence="2" id="KW-0645">Protease</keyword>
<dbReference type="Gene3D" id="3.90.1720.10">
    <property type="entry name" value="endopeptidase domain like (from Nostoc punctiforme)"/>
    <property type="match status" value="1"/>
</dbReference>
<evidence type="ECO:0000256" key="1">
    <source>
        <dbReference type="ARBA" id="ARBA00007074"/>
    </source>
</evidence>
<feature type="region of interest" description="Disordered" evidence="6">
    <location>
        <begin position="180"/>
        <end position="200"/>
    </location>
</feature>
<dbReference type="PANTHER" id="PTHR47359:SF3">
    <property type="entry name" value="NLP_P60 DOMAIN-CONTAINING PROTEIN-RELATED"/>
    <property type="match status" value="1"/>
</dbReference>
<feature type="domain" description="NlpC/P60" evidence="8">
    <location>
        <begin position="196"/>
        <end position="310"/>
    </location>
</feature>
<dbReference type="SUPFAM" id="SSF54001">
    <property type="entry name" value="Cysteine proteinases"/>
    <property type="match status" value="1"/>
</dbReference>
<evidence type="ECO:0000313" key="10">
    <source>
        <dbReference type="Proteomes" id="UP001165079"/>
    </source>
</evidence>
<evidence type="ECO:0000256" key="2">
    <source>
        <dbReference type="ARBA" id="ARBA00022670"/>
    </source>
</evidence>
<dbReference type="PROSITE" id="PS51935">
    <property type="entry name" value="NLPC_P60"/>
    <property type="match status" value="1"/>
</dbReference>
<dbReference type="EMBL" id="BSTX01000001">
    <property type="protein sequence ID" value="GLZ76650.1"/>
    <property type="molecule type" value="Genomic_DNA"/>
</dbReference>
<keyword evidence="5" id="KW-0175">Coiled coil</keyword>
<evidence type="ECO:0000313" key="9">
    <source>
        <dbReference type="EMBL" id="GLZ76650.1"/>
    </source>
</evidence>
<evidence type="ECO:0000256" key="4">
    <source>
        <dbReference type="ARBA" id="ARBA00022807"/>
    </source>
</evidence>
<keyword evidence="10" id="KW-1185">Reference proteome</keyword>
<comment type="similarity">
    <text evidence="1">Belongs to the peptidase C40 family.</text>
</comment>
<gene>
    <name evidence="9" type="ORF">Afil01_14570</name>
</gene>
<feature type="compositionally biased region" description="Pro residues" evidence="6">
    <location>
        <begin position="186"/>
        <end position="195"/>
    </location>
</feature>
<dbReference type="GO" id="GO:0008234">
    <property type="term" value="F:cysteine-type peptidase activity"/>
    <property type="evidence" value="ECO:0007669"/>
    <property type="project" value="UniProtKB-KW"/>
</dbReference>
<keyword evidence="4" id="KW-0788">Thiol protease</keyword>
<dbReference type="InterPro" id="IPR000064">
    <property type="entry name" value="NLP_P60_dom"/>
</dbReference>
<organism evidence="9 10">
    <name type="scientific">Actinorhabdospora filicis</name>
    <dbReference type="NCBI Taxonomy" id="1785913"/>
    <lineage>
        <taxon>Bacteria</taxon>
        <taxon>Bacillati</taxon>
        <taxon>Actinomycetota</taxon>
        <taxon>Actinomycetes</taxon>
        <taxon>Micromonosporales</taxon>
        <taxon>Micromonosporaceae</taxon>
        <taxon>Actinorhabdospora</taxon>
    </lineage>
</organism>
<evidence type="ECO:0000259" key="8">
    <source>
        <dbReference type="PROSITE" id="PS51935"/>
    </source>
</evidence>
<dbReference type="RefSeq" id="WP_285661816.1">
    <property type="nucleotide sequence ID" value="NZ_BSTX01000001.1"/>
</dbReference>
<dbReference type="InterPro" id="IPR038765">
    <property type="entry name" value="Papain-like_cys_pep_sf"/>
</dbReference>
<feature type="coiled-coil region" evidence="5">
    <location>
        <begin position="30"/>
        <end position="71"/>
    </location>
</feature>
<accession>A0A9W6SIL9</accession>
<protein>
    <recommendedName>
        <fullName evidence="8">NlpC/P60 domain-containing protein</fullName>
    </recommendedName>
</protein>
<sequence>MRVRFVALTAAATVLALLLGSAPAQAEPTLEEVKKQVKEKGEELEKVIEEYNGAKENLKKAEERQGEIEEQLKPLSDAVAVAQLAIDGIAASSYQGGNLSQVNIMLSGSPDQTVERLSLLSQLGQTQIAEIRAFHDATDALAGEQASLQSTIDEQETLKKEIGTKKDKIEGELGKLKDLQADLTPDNPPGAPPAPDGNAGKAVQFAYDQIGDDYVYGAAGPNSWDCSGLTQGAWRAAGVSLSHNTNMQWNEVPHVSRSQLAPGDLVFYNNLNHVGIYAGNNVIVHAPTSGQKVTTAPLDSMPIVGYGRPG</sequence>
<dbReference type="AlphaFoldDB" id="A0A9W6SIL9"/>
<evidence type="ECO:0000256" key="7">
    <source>
        <dbReference type="SAM" id="SignalP"/>
    </source>
</evidence>
<proteinExistence type="inferred from homology"/>
<dbReference type="Pfam" id="PF00877">
    <property type="entry name" value="NLPC_P60"/>
    <property type="match status" value="1"/>
</dbReference>
<keyword evidence="3" id="KW-0378">Hydrolase</keyword>
<evidence type="ECO:0000256" key="6">
    <source>
        <dbReference type="SAM" id="MobiDB-lite"/>
    </source>
</evidence>
<dbReference type="InterPro" id="IPR051794">
    <property type="entry name" value="PG_Endopeptidase_C40"/>
</dbReference>
<feature type="signal peptide" evidence="7">
    <location>
        <begin position="1"/>
        <end position="26"/>
    </location>
</feature>
<comment type="caution">
    <text evidence="9">The sequence shown here is derived from an EMBL/GenBank/DDBJ whole genome shotgun (WGS) entry which is preliminary data.</text>
</comment>
<evidence type="ECO:0000256" key="3">
    <source>
        <dbReference type="ARBA" id="ARBA00022801"/>
    </source>
</evidence>
<evidence type="ECO:0000256" key="5">
    <source>
        <dbReference type="SAM" id="Coils"/>
    </source>
</evidence>
<name>A0A9W6SIL9_9ACTN</name>
<feature type="chain" id="PRO_5040824566" description="NlpC/P60 domain-containing protein" evidence="7">
    <location>
        <begin position="27"/>
        <end position="310"/>
    </location>
</feature>
<keyword evidence="7" id="KW-0732">Signal</keyword>
<dbReference type="PANTHER" id="PTHR47359">
    <property type="entry name" value="PEPTIDOGLYCAN DL-ENDOPEPTIDASE CWLO"/>
    <property type="match status" value="1"/>
</dbReference>
<dbReference type="GO" id="GO:0006508">
    <property type="term" value="P:proteolysis"/>
    <property type="evidence" value="ECO:0007669"/>
    <property type="project" value="UniProtKB-KW"/>
</dbReference>
<reference evidence="9" key="1">
    <citation type="submission" date="2023-03" db="EMBL/GenBank/DDBJ databases">
        <title>Actinorhabdospora filicis NBRC 111898.</title>
        <authorList>
            <person name="Ichikawa N."/>
            <person name="Sato H."/>
            <person name="Tonouchi N."/>
        </authorList>
    </citation>
    <scope>NUCLEOTIDE SEQUENCE</scope>
    <source>
        <strain evidence="9">NBRC 111898</strain>
    </source>
</reference>